<evidence type="ECO:0000256" key="3">
    <source>
        <dbReference type="ARBA" id="ARBA00023002"/>
    </source>
</evidence>
<keyword evidence="2" id="KW-0274">FAD</keyword>
<evidence type="ECO:0000313" key="5">
    <source>
        <dbReference type="EMBL" id="MEX0426584.1"/>
    </source>
</evidence>
<keyword evidence="1" id="KW-0285">Flavoprotein</keyword>
<dbReference type="EMBL" id="JBFPJR010000004">
    <property type="protein sequence ID" value="MEX0426584.1"/>
    <property type="molecule type" value="Genomic_DNA"/>
</dbReference>
<evidence type="ECO:0000256" key="1">
    <source>
        <dbReference type="ARBA" id="ARBA00022630"/>
    </source>
</evidence>
<dbReference type="Pfam" id="PF03450">
    <property type="entry name" value="CO_deh_flav_C"/>
    <property type="match status" value="1"/>
</dbReference>
<sequence length="287" mass="29763">MIPAPFDYVAPTTLEEALTALSEHGDVAKIIAGGQSLLPVLRMRLNAPEWVIDLGRIETLRGVRDDGDALVIGAMTPHSVVAADPLVAEHAALLARATATVADEQVRHRGTFGGALAHADPAGDLGAPARALGAQLVIAGPGGTRTVEADDFFRGLFETAITEDEILTEVRIPKHPGWGAHYEKFVRVAHQWPIVAVGASVKVEGGTIAGAAVGLTNMGSTPLRARAVEAALVGQAATEEACRAAAEKAVEGAEPPSDLNGDADYRRHLVTVLTRRALLAAIADAGA</sequence>
<keyword evidence="6" id="KW-1185">Reference proteome</keyword>
<evidence type="ECO:0000313" key="6">
    <source>
        <dbReference type="Proteomes" id="UP001556631"/>
    </source>
</evidence>
<dbReference type="Gene3D" id="3.30.43.10">
    <property type="entry name" value="Uridine Diphospho-n-acetylenolpyruvylglucosamine Reductase, domain 2"/>
    <property type="match status" value="1"/>
</dbReference>
<dbReference type="InterPro" id="IPR036318">
    <property type="entry name" value="FAD-bd_PCMH-like_sf"/>
</dbReference>
<dbReference type="PANTHER" id="PTHR42659">
    <property type="entry name" value="XANTHINE DEHYDROGENASE SUBUNIT C-RELATED"/>
    <property type="match status" value="1"/>
</dbReference>
<dbReference type="InterPro" id="IPR051312">
    <property type="entry name" value="Diverse_Substr_Oxidored"/>
</dbReference>
<accession>A0ABV3SY34</accession>
<feature type="domain" description="FAD-binding PCMH-type" evidence="4">
    <location>
        <begin position="1"/>
        <end position="177"/>
    </location>
</feature>
<comment type="caution">
    <text evidence="5">The sequence shown here is derived from an EMBL/GenBank/DDBJ whole genome shotgun (WGS) entry which is preliminary data.</text>
</comment>
<dbReference type="Pfam" id="PF00941">
    <property type="entry name" value="FAD_binding_5"/>
    <property type="match status" value="1"/>
</dbReference>
<gene>
    <name evidence="5" type="ORF">AB3X52_03055</name>
</gene>
<dbReference type="InterPro" id="IPR002346">
    <property type="entry name" value="Mopterin_DH_FAD-bd"/>
</dbReference>
<dbReference type="PROSITE" id="PS51387">
    <property type="entry name" value="FAD_PCMH"/>
    <property type="match status" value="1"/>
</dbReference>
<keyword evidence="3" id="KW-0560">Oxidoreductase</keyword>
<dbReference type="SUPFAM" id="SSF56176">
    <property type="entry name" value="FAD-binding/transporter-associated domain-like"/>
    <property type="match status" value="1"/>
</dbReference>
<dbReference type="InterPro" id="IPR036683">
    <property type="entry name" value="CO_DH_flav_C_dom_sf"/>
</dbReference>
<dbReference type="SMART" id="SM01092">
    <property type="entry name" value="CO_deh_flav_C"/>
    <property type="match status" value="1"/>
</dbReference>
<dbReference type="InterPro" id="IPR016166">
    <property type="entry name" value="FAD-bd_PCMH"/>
</dbReference>
<dbReference type="Gene3D" id="3.30.465.10">
    <property type="match status" value="1"/>
</dbReference>
<dbReference type="SUPFAM" id="SSF55447">
    <property type="entry name" value="CO dehydrogenase flavoprotein C-terminal domain-like"/>
    <property type="match status" value="1"/>
</dbReference>
<dbReference type="RefSeq" id="WP_367991308.1">
    <property type="nucleotide sequence ID" value="NZ_JBFPJR010000004.1"/>
</dbReference>
<organism evidence="5 6">
    <name type="scientific">Nocardioides eburneus</name>
    <dbReference type="NCBI Taxonomy" id="3231482"/>
    <lineage>
        <taxon>Bacteria</taxon>
        <taxon>Bacillati</taxon>
        <taxon>Actinomycetota</taxon>
        <taxon>Actinomycetes</taxon>
        <taxon>Propionibacteriales</taxon>
        <taxon>Nocardioidaceae</taxon>
        <taxon>Nocardioides</taxon>
    </lineage>
</organism>
<proteinExistence type="predicted"/>
<dbReference type="PANTHER" id="PTHR42659:SF2">
    <property type="entry name" value="XANTHINE DEHYDROGENASE SUBUNIT C-RELATED"/>
    <property type="match status" value="1"/>
</dbReference>
<dbReference type="Proteomes" id="UP001556631">
    <property type="component" value="Unassembled WGS sequence"/>
</dbReference>
<dbReference type="InterPro" id="IPR016169">
    <property type="entry name" value="FAD-bd_PCMH_sub2"/>
</dbReference>
<reference evidence="5 6" key="1">
    <citation type="submission" date="2024-07" db="EMBL/GenBank/DDBJ databases">
        <authorList>
            <person name="Lee S."/>
            <person name="Kang M."/>
        </authorList>
    </citation>
    <scope>NUCLEOTIDE SEQUENCE [LARGE SCALE GENOMIC DNA]</scope>
    <source>
        <strain evidence="5 6">DS6</strain>
    </source>
</reference>
<dbReference type="Gene3D" id="3.30.390.50">
    <property type="entry name" value="CO dehydrogenase flavoprotein, C-terminal domain"/>
    <property type="match status" value="1"/>
</dbReference>
<evidence type="ECO:0000256" key="2">
    <source>
        <dbReference type="ARBA" id="ARBA00022827"/>
    </source>
</evidence>
<evidence type="ECO:0000259" key="4">
    <source>
        <dbReference type="PROSITE" id="PS51387"/>
    </source>
</evidence>
<dbReference type="InterPro" id="IPR005107">
    <property type="entry name" value="CO_DH_flav_C"/>
</dbReference>
<dbReference type="InterPro" id="IPR016167">
    <property type="entry name" value="FAD-bd_PCMH_sub1"/>
</dbReference>
<name>A0ABV3SY34_9ACTN</name>
<protein>
    <submittedName>
        <fullName evidence="5">Xanthine dehydrogenase family protein subunit M</fullName>
    </submittedName>
</protein>